<dbReference type="Proteomes" id="UP001186974">
    <property type="component" value="Unassembled WGS sequence"/>
</dbReference>
<protein>
    <submittedName>
        <fullName evidence="1">Uncharacterized protein</fullName>
    </submittedName>
</protein>
<reference evidence="1" key="1">
    <citation type="submission" date="2024-09" db="EMBL/GenBank/DDBJ databases">
        <title>Black Yeasts Isolated from many extreme environments.</title>
        <authorList>
            <person name="Coleine C."/>
            <person name="Stajich J.E."/>
            <person name="Selbmann L."/>
        </authorList>
    </citation>
    <scope>NUCLEOTIDE SEQUENCE</scope>
    <source>
        <strain evidence="1">CCFEE 5737</strain>
    </source>
</reference>
<feature type="non-terminal residue" evidence="1">
    <location>
        <position position="1"/>
    </location>
</feature>
<name>A0ACC3D0R8_9PEZI</name>
<evidence type="ECO:0000313" key="1">
    <source>
        <dbReference type="EMBL" id="KAK3060154.1"/>
    </source>
</evidence>
<gene>
    <name evidence="1" type="ORF">LTS18_009191</name>
</gene>
<organism evidence="1 2">
    <name type="scientific">Coniosporium uncinatum</name>
    <dbReference type="NCBI Taxonomy" id="93489"/>
    <lineage>
        <taxon>Eukaryota</taxon>
        <taxon>Fungi</taxon>
        <taxon>Dikarya</taxon>
        <taxon>Ascomycota</taxon>
        <taxon>Pezizomycotina</taxon>
        <taxon>Dothideomycetes</taxon>
        <taxon>Dothideomycetes incertae sedis</taxon>
        <taxon>Coniosporium</taxon>
    </lineage>
</organism>
<comment type="caution">
    <text evidence="1">The sequence shown here is derived from an EMBL/GenBank/DDBJ whole genome shotgun (WGS) entry which is preliminary data.</text>
</comment>
<accession>A0ACC3D0R8</accession>
<keyword evidence="2" id="KW-1185">Reference proteome</keyword>
<sequence>DEMEMNMRLIGAAKVSDLHPGMVDTRALSLHSVNSPYDTLGLNVYDPLSGPKEKANLPPPREKSKL</sequence>
<dbReference type="EMBL" id="JAWDJW010008814">
    <property type="protein sequence ID" value="KAK3060154.1"/>
    <property type="molecule type" value="Genomic_DNA"/>
</dbReference>
<evidence type="ECO:0000313" key="2">
    <source>
        <dbReference type="Proteomes" id="UP001186974"/>
    </source>
</evidence>
<proteinExistence type="predicted"/>